<protein>
    <submittedName>
        <fullName evidence="2">Uncharacterized protein</fullName>
    </submittedName>
</protein>
<evidence type="ECO:0000256" key="1">
    <source>
        <dbReference type="SAM" id="MobiDB-lite"/>
    </source>
</evidence>
<proteinExistence type="predicted"/>
<accession>A0A9I9E7I3</accession>
<name>A0A9I9E7I3_CUCME</name>
<dbReference type="Gramene" id="MELO3C029857.2.1">
    <property type="protein sequence ID" value="MELO3C029857.2.1"/>
    <property type="gene ID" value="MELO3C029857.2"/>
</dbReference>
<sequence length="67" mass="7510">MRKREAPHFTPHGTLRFPQDQPRVPHLSAVLDTPSLLIGPTVVPTPKTESNYYQILHLSFSPGPHSL</sequence>
<evidence type="ECO:0000313" key="2">
    <source>
        <dbReference type="EnsemblPlants" id="MELO3C029857.2.1"/>
    </source>
</evidence>
<dbReference type="AlphaFoldDB" id="A0A9I9E7I3"/>
<feature type="region of interest" description="Disordered" evidence="1">
    <location>
        <begin position="1"/>
        <end position="21"/>
    </location>
</feature>
<dbReference type="EnsemblPlants" id="MELO3C029857.2.1">
    <property type="protein sequence ID" value="MELO3C029857.2.1"/>
    <property type="gene ID" value="MELO3C029857.2"/>
</dbReference>
<organism evidence="2">
    <name type="scientific">Cucumis melo</name>
    <name type="common">Muskmelon</name>
    <dbReference type="NCBI Taxonomy" id="3656"/>
    <lineage>
        <taxon>Eukaryota</taxon>
        <taxon>Viridiplantae</taxon>
        <taxon>Streptophyta</taxon>
        <taxon>Embryophyta</taxon>
        <taxon>Tracheophyta</taxon>
        <taxon>Spermatophyta</taxon>
        <taxon>Magnoliopsida</taxon>
        <taxon>eudicotyledons</taxon>
        <taxon>Gunneridae</taxon>
        <taxon>Pentapetalae</taxon>
        <taxon>rosids</taxon>
        <taxon>fabids</taxon>
        <taxon>Cucurbitales</taxon>
        <taxon>Cucurbitaceae</taxon>
        <taxon>Benincaseae</taxon>
        <taxon>Cucumis</taxon>
    </lineage>
</organism>
<reference evidence="2" key="1">
    <citation type="submission" date="2023-03" db="UniProtKB">
        <authorList>
            <consortium name="EnsemblPlants"/>
        </authorList>
    </citation>
    <scope>IDENTIFICATION</scope>
</reference>